<keyword evidence="5" id="KW-0627">Porphyrin biosynthesis</keyword>
<keyword evidence="3 8" id="KW-0808">Transferase</keyword>
<organism evidence="8 9">
    <name type="scientific">Nesterenkonia sandarakina</name>
    <dbReference type="NCBI Taxonomy" id="272918"/>
    <lineage>
        <taxon>Bacteria</taxon>
        <taxon>Bacillati</taxon>
        <taxon>Actinomycetota</taxon>
        <taxon>Actinomycetes</taxon>
        <taxon>Micrococcales</taxon>
        <taxon>Micrococcaceae</taxon>
        <taxon>Nesterenkonia</taxon>
    </lineage>
</organism>
<dbReference type="PANTHER" id="PTHR45790">
    <property type="entry name" value="SIROHEME SYNTHASE-RELATED"/>
    <property type="match status" value="1"/>
</dbReference>
<dbReference type="InterPro" id="IPR014776">
    <property type="entry name" value="4pyrrole_Mease_sub2"/>
</dbReference>
<dbReference type="EC" id="2.1.1.107" evidence="1"/>
<dbReference type="GO" id="GO:0032259">
    <property type="term" value="P:methylation"/>
    <property type="evidence" value="ECO:0007669"/>
    <property type="project" value="UniProtKB-KW"/>
</dbReference>
<evidence type="ECO:0000256" key="6">
    <source>
        <dbReference type="SAM" id="MobiDB-lite"/>
    </source>
</evidence>
<dbReference type="Gene3D" id="3.40.1010.10">
    <property type="entry name" value="Cobalt-precorrin-4 Transmethylase, Domain 1"/>
    <property type="match status" value="1"/>
</dbReference>
<evidence type="ECO:0000256" key="5">
    <source>
        <dbReference type="ARBA" id="ARBA00023244"/>
    </source>
</evidence>
<keyword evidence="9" id="KW-1185">Reference proteome</keyword>
<proteinExistence type="predicted"/>
<evidence type="ECO:0000256" key="2">
    <source>
        <dbReference type="ARBA" id="ARBA00022603"/>
    </source>
</evidence>
<dbReference type="GO" id="GO:0019354">
    <property type="term" value="P:siroheme biosynthetic process"/>
    <property type="evidence" value="ECO:0007669"/>
    <property type="project" value="InterPro"/>
</dbReference>
<dbReference type="Pfam" id="PF00590">
    <property type="entry name" value="TP_methylase"/>
    <property type="match status" value="1"/>
</dbReference>
<sequence length="281" mass="29247">MTSLTSPTIGPVALIGGGPGDDALVTVRGRELLGLADVVIADRLGPRGLLEELAPDVEIIDVGKAPGNHAATQDEINALLVTHALAGRRVVRFKGGDPYILGRGSEEREHCRRFGIETEVVPGITSAIAVPAAAGIPLTHRGLSRGFTVISGHEDLDVVPRASGHTLVILMGVKTLRRSATQLMVHGFDAETPVGIIESGCTPDQRVTLGRLGGIADLAVQRRVQNPAVIVVGDVVTLAHDWPQFPAPTSPASETPASTVPTSKIPAPALAGASLERSHHD</sequence>
<dbReference type="NCBIfam" id="NF004790">
    <property type="entry name" value="PRK06136.1"/>
    <property type="match status" value="1"/>
</dbReference>
<dbReference type="EMBL" id="PVTY01000016">
    <property type="protein sequence ID" value="PRZ13130.1"/>
    <property type="molecule type" value="Genomic_DNA"/>
</dbReference>
<dbReference type="CDD" id="cd11642">
    <property type="entry name" value="SUMT"/>
    <property type="match status" value="1"/>
</dbReference>
<dbReference type="Gene3D" id="3.30.950.10">
    <property type="entry name" value="Methyltransferase, Cobalt-precorrin-4 Transmethylase, Domain 2"/>
    <property type="match status" value="1"/>
</dbReference>
<dbReference type="InterPro" id="IPR006366">
    <property type="entry name" value="CobA/CysG_C"/>
</dbReference>
<dbReference type="PANTHER" id="PTHR45790:SF3">
    <property type="entry name" value="S-ADENOSYL-L-METHIONINE-DEPENDENT UROPORPHYRINOGEN III METHYLTRANSFERASE, CHLOROPLASTIC"/>
    <property type="match status" value="1"/>
</dbReference>
<dbReference type="InterPro" id="IPR000878">
    <property type="entry name" value="4pyrrol_Mease"/>
</dbReference>
<dbReference type="FunFam" id="3.40.1010.10:FF:000001">
    <property type="entry name" value="Siroheme synthase"/>
    <property type="match status" value="1"/>
</dbReference>
<dbReference type="AlphaFoldDB" id="A0A2T0YE77"/>
<dbReference type="GO" id="GO:0004851">
    <property type="term" value="F:uroporphyrin-III C-methyltransferase activity"/>
    <property type="evidence" value="ECO:0007669"/>
    <property type="project" value="UniProtKB-EC"/>
</dbReference>
<evidence type="ECO:0000259" key="7">
    <source>
        <dbReference type="Pfam" id="PF00590"/>
    </source>
</evidence>
<keyword evidence="4" id="KW-0949">S-adenosyl-L-methionine</keyword>
<keyword evidence="2 8" id="KW-0489">Methyltransferase</keyword>
<feature type="compositionally biased region" description="Low complexity" evidence="6">
    <location>
        <begin position="250"/>
        <end position="263"/>
    </location>
</feature>
<comment type="caution">
    <text evidence="8">The sequence shown here is derived from an EMBL/GenBank/DDBJ whole genome shotgun (WGS) entry which is preliminary data.</text>
</comment>
<dbReference type="InterPro" id="IPR035996">
    <property type="entry name" value="4pyrrol_Methylase_sf"/>
</dbReference>
<protein>
    <recommendedName>
        <fullName evidence="1">uroporphyrinogen-III C-methyltransferase</fullName>
        <ecNumber evidence="1">2.1.1.107</ecNumber>
    </recommendedName>
</protein>
<dbReference type="SUPFAM" id="SSF53790">
    <property type="entry name" value="Tetrapyrrole methylase"/>
    <property type="match status" value="1"/>
</dbReference>
<dbReference type="NCBIfam" id="TIGR01469">
    <property type="entry name" value="cobA_cysG_Cterm"/>
    <property type="match status" value="1"/>
</dbReference>
<accession>A0A2T0YE77</accession>
<evidence type="ECO:0000256" key="3">
    <source>
        <dbReference type="ARBA" id="ARBA00022679"/>
    </source>
</evidence>
<dbReference type="InterPro" id="IPR014777">
    <property type="entry name" value="4pyrrole_Mease_sub1"/>
</dbReference>
<gene>
    <name evidence="8" type="ORF">BCL67_1165</name>
</gene>
<feature type="region of interest" description="Disordered" evidence="6">
    <location>
        <begin position="247"/>
        <end position="281"/>
    </location>
</feature>
<dbReference type="Proteomes" id="UP000238217">
    <property type="component" value="Unassembled WGS sequence"/>
</dbReference>
<name>A0A2T0YE77_9MICC</name>
<evidence type="ECO:0000313" key="9">
    <source>
        <dbReference type="Proteomes" id="UP000238217"/>
    </source>
</evidence>
<feature type="domain" description="Tetrapyrrole methylase" evidence="7">
    <location>
        <begin position="12"/>
        <end position="214"/>
    </location>
</feature>
<evidence type="ECO:0000256" key="4">
    <source>
        <dbReference type="ARBA" id="ARBA00022691"/>
    </source>
</evidence>
<dbReference type="InterPro" id="IPR050161">
    <property type="entry name" value="Siro_Cobalamin_biosynth"/>
</dbReference>
<reference evidence="8 9" key="1">
    <citation type="submission" date="2018-03" db="EMBL/GenBank/DDBJ databases">
        <title>Comparative analysis of microorganisms from saline springs in Andes Mountain Range, Colombia.</title>
        <authorList>
            <person name="Rubin E."/>
        </authorList>
    </citation>
    <scope>NUCLEOTIDE SEQUENCE [LARGE SCALE GENOMIC DNA]</scope>
    <source>
        <strain evidence="8 9">CG 35</strain>
    </source>
</reference>
<dbReference type="OrthoDB" id="9815856at2"/>
<evidence type="ECO:0000256" key="1">
    <source>
        <dbReference type="ARBA" id="ARBA00012162"/>
    </source>
</evidence>
<evidence type="ECO:0000313" key="8">
    <source>
        <dbReference type="EMBL" id="PRZ13130.1"/>
    </source>
</evidence>